<dbReference type="Proteomes" id="UP000011223">
    <property type="component" value="Unassembled WGS sequence"/>
</dbReference>
<evidence type="ECO:0000313" key="1">
    <source>
        <dbReference type="EMBL" id="EOD77168.1"/>
    </source>
</evidence>
<organism evidence="1 2">
    <name type="scientific">Grimontia indica</name>
    <dbReference type="NCBI Taxonomy" id="1056512"/>
    <lineage>
        <taxon>Bacteria</taxon>
        <taxon>Pseudomonadati</taxon>
        <taxon>Pseudomonadota</taxon>
        <taxon>Gammaproteobacteria</taxon>
        <taxon>Vibrionales</taxon>
        <taxon>Vibrionaceae</taxon>
        <taxon>Grimontia</taxon>
    </lineage>
</organism>
<dbReference type="EMBL" id="ANFM02000068">
    <property type="protein sequence ID" value="EOD77168.1"/>
    <property type="molecule type" value="Genomic_DNA"/>
</dbReference>
<evidence type="ECO:0000313" key="2">
    <source>
        <dbReference type="Proteomes" id="UP000011223"/>
    </source>
</evidence>
<keyword evidence="2" id="KW-1185">Reference proteome</keyword>
<dbReference type="AlphaFoldDB" id="R1GLX4"/>
<protein>
    <submittedName>
        <fullName evidence="1">Uncharacterized protein</fullName>
    </submittedName>
</protein>
<proteinExistence type="predicted"/>
<accession>R1GLX4</accession>
<comment type="caution">
    <text evidence="1">The sequence shown here is derived from an EMBL/GenBank/DDBJ whole genome shotgun (WGS) entry which is preliminary data.</text>
</comment>
<name>R1GLX4_9GAMM</name>
<sequence length="64" mass="7542">MMILAMYFAGWKQASLIFQKSILSIFMLFSPLKMELIELPECSLQMNADTRILRLVPMMKVEWN</sequence>
<reference evidence="1 2" key="1">
    <citation type="journal article" date="2014" name="PLoS ONE">
        <title>Grimontia indica AK16(T), sp. nov., Isolated from a Seawater Sample Reports the Presence of Pathogenic Genes Similar to Vibrio Genus.</title>
        <authorList>
            <person name="Singh A."/>
            <person name="Vaidya B."/>
            <person name="Khatri I."/>
            <person name="Srinivas T.N."/>
            <person name="Subramanian S."/>
            <person name="Korpole S."/>
            <person name="Pinnaka A.K."/>
        </authorList>
    </citation>
    <scope>NUCLEOTIDE SEQUENCE [LARGE SCALE GENOMIC DNA]</scope>
    <source>
        <strain evidence="1 2">AK16</strain>
    </source>
</reference>
<gene>
    <name evidence="1" type="ORF">D515_04523</name>
</gene>